<evidence type="ECO:0000313" key="1">
    <source>
        <dbReference type="EMBL" id="OPJ68420.1"/>
    </source>
</evidence>
<reference evidence="1 2" key="1">
    <citation type="submission" date="2016-02" db="EMBL/GenBank/DDBJ databases">
        <title>Band-tailed pigeon sequencing and assembly.</title>
        <authorList>
            <person name="Soares A.E."/>
            <person name="Novak B.J."/>
            <person name="Rice E.S."/>
            <person name="O'Connell B."/>
            <person name="Chang D."/>
            <person name="Weber S."/>
            <person name="Shapiro B."/>
        </authorList>
    </citation>
    <scope>NUCLEOTIDE SEQUENCE [LARGE SCALE GENOMIC DNA]</scope>
    <source>
        <strain evidence="1">BTP2013</strain>
        <tissue evidence="1">Blood</tissue>
    </source>
</reference>
<evidence type="ECO:0000313" key="2">
    <source>
        <dbReference type="Proteomes" id="UP000190648"/>
    </source>
</evidence>
<dbReference type="AlphaFoldDB" id="A0A1V4J8L6"/>
<dbReference type="EMBL" id="LSYS01008581">
    <property type="protein sequence ID" value="OPJ68420.1"/>
    <property type="molecule type" value="Genomic_DNA"/>
</dbReference>
<protein>
    <submittedName>
        <fullName evidence="1">Uncharacterized protein</fullName>
    </submittedName>
</protein>
<keyword evidence="2" id="KW-1185">Reference proteome</keyword>
<comment type="caution">
    <text evidence="1">The sequence shown here is derived from an EMBL/GenBank/DDBJ whole genome shotgun (WGS) entry which is preliminary data.</text>
</comment>
<sequence length="68" mass="7809">MMDSGRFDSMTVELTTSGARRHGEQQYQLPWCCCSNTVCYLVPKASCFLQLWLEKAFHTGQVMNSKEQ</sequence>
<proteinExistence type="predicted"/>
<organism evidence="1 2">
    <name type="scientific">Patagioenas fasciata monilis</name>
    <dbReference type="NCBI Taxonomy" id="372326"/>
    <lineage>
        <taxon>Eukaryota</taxon>
        <taxon>Metazoa</taxon>
        <taxon>Chordata</taxon>
        <taxon>Craniata</taxon>
        <taxon>Vertebrata</taxon>
        <taxon>Euteleostomi</taxon>
        <taxon>Archelosauria</taxon>
        <taxon>Archosauria</taxon>
        <taxon>Dinosauria</taxon>
        <taxon>Saurischia</taxon>
        <taxon>Theropoda</taxon>
        <taxon>Coelurosauria</taxon>
        <taxon>Aves</taxon>
        <taxon>Neognathae</taxon>
        <taxon>Neoaves</taxon>
        <taxon>Columbimorphae</taxon>
        <taxon>Columbiformes</taxon>
        <taxon>Columbidae</taxon>
        <taxon>Patagioenas</taxon>
    </lineage>
</organism>
<dbReference type="Proteomes" id="UP000190648">
    <property type="component" value="Unassembled WGS sequence"/>
</dbReference>
<gene>
    <name evidence="1" type="ORF">AV530_006063</name>
</gene>
<accession>A0A1V4J8L6</accession>
<name>A0A1V4J8L6_PATFA</name>